<gene>
    <name evidence="5" type="ORF">JS756_35750</name>
</gene>
<feature type="domain" description="NADH:quinone oxidoreductase/Mrp antiporter transmembrane" evidence="4">
    <location>
        <begin position="1"/>
        <end position="176"/>
    </location>
</feature>
<accession>A0ABS2W1L4</accession>
<comment type="subcellular location">
    <subcellularLocation>
        <location evidence="1">Endomembrane system</location>
        <topology evidence="1">Multi-pass membrane protein</topology>
    </subcellularLocation>
    <subcellularLocation>
        <location evidence="2">Membrane</location>
        <topology evidence="2">Multi-pass membrane protein</topology>
    </subcellularLocation>
</comment>
<comment type="caution">
    <text evidence="5">The sequence shown here is derived from an EMBL/GenBank/DDBJ whole genome shotgun (WGS) entry which is preliminary data.</text>
</comment>
<keyword evidence="2 3" id="KW-0812">Transmembrane</keyword>
<evidence type="ECO:0000256" key="3">
    <source>
        <dbReference type="SAM" id="Phobius"/>
    </source>
</evidence>
<feature type="transmembrane region" description="Helical" evidence="3">
    <location>
        <begin position="85"/>
        <end position="108"/>
    </location>
</feature>
<organism evidence="5 6">
    <name type="scientific">Streptomyces actuosus</name>
    <dbReference type="NCBI Taxonomy" id="1885"/>
    <lineage>
        <taxon>Bacteria</taxon>
        <taxon>Bacillati</taxon>
        <taxon>Actinomycetota</taxon>
        <taxon>Actinomycetes</taxon>
        <taxon>Kitasatosporales</taxon>
        <taxon>Streptomycetaceae</taxon>
        <taxon>Streptomyces</taxon>
    </lineage>
</organism>
<feature type="transmembrane region" description="Helical" evidence="3">
    <location>
        <begin position="128"/>
        <end position="151"/>
    </location>
</feature>
<evidence type="ECO:0000313" key="6">
    <source>
        <dbReference type="Proteomes" id="UP000788262"/>
    </source>
</evidence>
<evidence type="ECO:0000313" key="5">
    <source>
        <dbReference type="EMBL" id="MBN0049317.1"/>
    </source>
</evidence>
<dbReference type="InterPro" id="IPR001750">
    <property type="entry name" value="ND/Mrp_TM"/>
</dbReference>
<dbReference type="InterPro" id="IPR003918">
    <property type="entry name" value="NADH_UbQ_OxRdtase"/>
</dbReference>
<evidence type="ECO:0000259" key="4">
    <source>
        <dbReference type="Pfam" id="PF00361"/>
    </source>
</evidence>
<feature type="transmembrane region" description="Helical" evidence="3">
    <location>
        <begin position="163"/>
        <end position="183"/>
    </location>
</feature>
<keyword evidence="3" id="KW-1133">Transmembrane helix</keyword>
<reference evidence="5 6" key="1">
    <citation type="submission" date="2021-02" db="EMBL/GenBank/DDBJ databases">
        <title>Whole genome sequencing of Streptomyces actuosus VRA1.</title>
        <authorList>
            <person name="Sen G."/>
            <person name="Sen A."/>
        </authorList>
    </citation>
    <scope>NUCLEOTIDE SEQUENCE [LARGE SCALE GENOMIC DNA]</scope>
    <source>
        <strain evidence="5 6">VRA1</strain>
    </source>
</reference>
<keyword evidence="6" id="KW-1185">Reference proteome</keyword>
<keyword evidence="3" id="KW-0472">Membrane</keyword>
<feature type="transmembrane region" description="Helical" evidence="3">
    <location>
        <begin position="27"/>
        <end position="47"/>
    </location>
</feature>
<evidence type="ECO:0000256" key="2">
    <source>
        <dbReference type="RuleBase" id="RU000320"/>
    </source>
</evidence>
<proteinExistence type="predicted"/>
<dbReference type="EMBL" id="JAFFZS010000103">
    <property type="protein sequence ID" value="MBN0049317.1"/>
    <property type="molecule type" value="Genomic_DNA"/>
</dbReference>
<dbReference type="PANTHER" id="PTHR43507:SF1">
    <property type="entry name" value="NADH-UBIQUINONE OXIDOREDUCTASE CHAIN 4"/>
    <property type="match status" value="1"/>
</dbReference>
<sequence length="184" mass="20028">MILAGIVLKLALYGIFRLILPLLPKASLNYTYIIYVIGVITIIYASFSTLRTIDIKELIAYSSVSHAAVYLMGAFSNTIQGIEGSIVLGLAHGFVSSGLFICAGGILYDRSSTRLITYYRGMAQVMPIFSVLFFILSLGNSGTPLTLNFIGEFMSIYGAFERMPILGVLASTSIVFSAAYTIFR</sequence>
<dbReference type="Pfam" id="PF00361">
    <property type="entry name" value="Proton_antipo_M"/>
    <property type="match status" value="1"/>
</dbReference>
<dbReference type="PANTHER" id="PTHR43507">
    <property type="entry name" value="NADH-UBIQUINONE OXIDOREDUCTASE CHAIN 4"/>
    <property type="match status" value="1"/>
</dbReference>
<protein>
    <recommendedName>
        <fullName evidence="4">NADH:quinone oxidoreductase/Mrp antiporter transmembrane domain-containing protein</fullName>
    </recommendedName>
</protein>
<feature type="non-terminal residue" evidence="5">
    <location>
        <position position="184"/>
    </location>
</feature>
<dbReference type="PRINTS" id="PR01437">
    <property type="entry name" value="NUOXDRDTASE4"/>
</dbReference>
<feature type="transmembrane region" description="Helical" evidence="3">
    <location>
        <begin position="59"/>
        <end position="79"/>
    </location>
</feature>
<name>A0ABS2W1L4_STRAS</name>
<dbReference type="Proteomes" id="UP000788262">
    <property type="component" value="Unassembled WGS sequence"/>
</dbReference>
<evidence type="ECO:0000256" key="1">
    <source>
        <dbReference type="ARBA" id="ARBA00004127"/>
    </source>
</evidence>